<organism evidence="2">
    <name type="scientific">Alexandrium monilatum</name>
    <dbReference type="NCBI Taxonomy" id="311494"/>
    <lineage>
        <taxon>Eukaryota</taxon>
        <taxon>Sar</taxon>
        <taxon>Alveolata</taxon>
        <taxon>Dinophyceae</taxon>
        <taxon>Gonyaulacales</taxon>
        <taxon>Pyrocystaceae</taxon>
        <taxon>Alexandrium</taxon>
    </lineage>
</organism>
<dbReference type="AlphaFoldDB" id="A0A7S4Q9R7"/>
<name>A0A7S4Q9R7_9DINO</name>
<proteinExistence type="predicted"/>
<reference evidence="2" key="1">
    <citation type="submission" date="2021-01" db="EMBL/GenBank/DDBJ databases">
        <authorList>
            <person name="Corre E."/>
            <person name="Pelletier E."/>
            <person name="Niang G."/>
            <person name="Scheremetjew M."/>
            <person name="Finn R."/>
            <person name="Kale V."/>
            <person name="Holt S."/>
            <person name="Cochrane G."/>
            <person name="Meng A."/>
            <person name="Brown T."/>
            <person name="Cohen L."/>
        </authorList>
    </citation>
    <scope>NUCLEOTIDE SEQUENCE</scope>
    <source>
        <strain evidence="2">CCMP3105</strain>
    </source>
</reference>
<feature type="compositionally biased region" description="Low complexity" evidence="1">
    <location>
        <begin position="156"/>
        <end position="180"/>
    </location>
</feature>
<dbReference type="EMBL" id="HBNR01024551">
    <property type="protein sequence ID" value="CAE4576852.1"/>
    <property type="molecule type" value="Transcribed_RNA"/>
</dbReference>
<accession>A0A7S4Q9R7</accession>
<protein>
    <submittedName>
        <fullName evidence="2">Uncharacterized protein</fullName>
    </submittedName>
</protein>
<sequence>MAQAILTQAALSGSDRPARLLEPSACNRGLQPRRLLAMENAMKAGLKDWQREGLPMTFNLHWIRQTELEERWKKGELDANRPVKLYRHSDRVPPSFTLDASDLGPEFAGKGQVKVVPVRISPDSTLGEGAEGGYAGAAPAPPPPRPAPAPAPAPAPVKTEPAPAPVTAPATIVDASEVIE</sequence>
<gene>
    <name evidence="2" type="ORF">AMON00008_LOCUS16472</name>
</gene>
<feature type="region of interest" description="Disordered" evidence="1">
    <location>
        <begin position="122"/>
        <end position="180"/>
    </location>
</feature>
<evidence type="ECO:0000256" key="1">
    <source>
        <dbReference type="SAM" id="MobiDB-lite"/>
    </source>
</evidence>
<feature type="compositionally biased region" description="Pro residues" evidence="1">
    <location>
        <begin position="139"/>
        <end position="155"/>
    </location>
</feature>
<evidence type="ECO:0000313" key="2">
    <source>
        <dbReference type="EMBL" id="CAE4576852.1"/>
    </source>
</evidence>